<dbReference type="EMBL" id="JAFIQS020000013">
    <property type="protein sequence ID" value="KAH9474870.1"/>
    <property type="molecule type" value="Genomic_DNA"/>
</dbReference>
<name>A0ACB8GHE3_PSICU</name>
<protein>
    <submittedName>
        <fullName evidence="1">Uncharacterized protein</fullName>
    </submittedName>
</protein>
<evidence type="ECO:0000313" key="2">
    <source>
        <dbReference type="Proteomes" id="UP000664032"/>
    </source>
</evidence>
<dbReference type="Proteomes" id="UP000664032">
    <property type="component" value="Unassembled WGS sequence"/>
</dbReference>
<accession>A0ACB8GHE3</accession>
<sequence length="376" mass="42497">MENLMKRHYVADQTNDVVDVADPDGILTSQMAVAALSAQIWEAIICFGDEVEYLWRGKIRAVKLLYACSRYLMLLGQVASDNNKSVIRDVWHYHLYSFNMDFERMQVMPFFKSVYNKADDINGTSAGVGTAQIVLVLATIVRLTRRYRSGQSPTPLSTMVMNQGLAIFVLVFASVAHMMVNNFFREVNMGNGNSTASWYNSITSIGASRLILEIRKLARSDNEHCPANNLEDSETIVLTVISEPDLQINEGVPDHRQLKPFPQTIYSRQPFWNIGDPEIRKRGSSESGRLDGNCRLIIPPTQTFFLLPYIRKIGTRYSVAIDPQRKPSCVELRGKKKPRINSHRGDKLLVMVYSVGWTNVNPQFCSNEAFTLDSEA</sequence>
<comment type="caution">
    <text evidence="1">The sequence shown here is derived from an EMBL/GenBank/DDBJ whole genome shotgun (WGS) entry which is preliminary data.</text>
</comment>
<proteinExistence type="predicted"/>
<organism evidence="1 2">
    <name type="scientific">Psilocybe cubensis</name>
    <name type="common">Psychedelic mushroom</name>
    <name type="synonym">Stropharia cubensis</name>
    <dbReference type="NCBI Taxonomy" id="181762"/>
    <lineage>
        <taxon>Eukaryota</taxon>
        <taxon>Fungi</taxon>
        <taxon>Dikarya</taxon>
        <taxon>Basidiomycota</taxon>
        <taxon>Agaricomycotina</taxon>
        <taxon>Agaricomycetes</taxon>
        <taxon>Agaricomycetidae</taxon>
        <taxon>Agaricales</taxon>
        <taxon>Agaricineae</taxon>
        <taxon>Strophariaceae</taxon>
        <taxon>Psilocybe</taxon>
    </lineage>
</organism>
<keyword evidence="2" id="KW-1185">Reference proteome</keyword>
<reference evidence="1" key="1">
    <citation type="submission" date="2021-10" db="EMBL/GenBank/DDBJ databases">
        <title>Psilocybe cubensis genome.</title>
        <authorList>
            <person name="Mckernan K.J."/>
            <person name="Crawford S."/>
            <person name="Trippe A."/>
            <person name="Kane L.T."/>
            <person name="Mclaughlin S."/>
        </authorList>
    </citation>
    <scope>NUCLEOTIDE SEQUENCE</scope>
    <source>
        <strain evidence="1">MGC-MH-2018</strain>
    </source>
</reference>
<gene>
    <name evidence="1" type="ORF">JR316_0013338</name>
</gene>
<evidence type="ECO:0000313" key="1">
    <source>
        <dbReference type="EMBL" id="KAH9474870.1"/>
    </source>
</evidence>